<dbReference type="Proteomes" id="UP000306420">
    <property type="component" value="Unassembled WGS sequence"/>
</dbReference>
<evidence type="ECO:0000256" key="1">
    <source>
        <dbReference type="ARBA" id="ARBA00006068"/>
    </source>
</evidence>
<organism evidence="4 5">
    <name type="scientific">Ruoffia tabacinasalis</name>
    <dbReference type="NCBI Taxonomy" id="87458"/>
    <lineage>
        <taxon>Bacteria</taxon>
        <taxon>Bacillati</taxon>
        <taxon>Bacillota</taxon>
        <taxon>Bacilli</taxon>
        <taxon>Lactobacillales</taxon>
        <taxon>Aerococcaceae</taxon>
        <taxon>Ruoffia</taxon>
    </lineage>
</organism>
<dbReference type="OrthoDB" id="27330at2"/>
<reference evidence="4 5" key="1">
    <citation type="submission" date="2019-05" db="EMBL/GenBank/DDBJ databases">
        <title>The metagenome of a microbial culture collection derived from dairy environment covers the genomic content of the human microbiome.</title>
        <authorList>
            <person name="Roder T."/>
            <person name="Wuthrich D."/>
            <person name="Sattari Z."/>
            <person name="Von Ah U."/>
            <person name="Bar C."/>
            <person name="Ronchi F."/>
            <person name="Macpherson A.J."/>
            <person name="Ganal-Vonarburg S.C."/>
            <person name="Bruggmann R."/>
            <person name="Vergeres G."/>
        </authorList>
    </citation>
    <scope>NUCLEOTIDE SEQUENCE [LARGE SCALE GENOMIC DNA]</scope>
    <source>
        <strain evidence="4 5">FAM 24227</strain>
    </source>
</reference>
<feature type="transmembrane region" description="Helical" evidence="2">
    <location>
        <begin position="21"/>
        <end position="45"/>
    </location>
</feature>
<sequence length="327" mass="36018">MSENNMSRRNIHRGRPKKRKKGCLIFFIIIIVLLIGAGAVGAYFYNNVVNTVDVIQQSRPEEQVNLRDEDEPDPEVSRIQNKEPFSMLILGVEPSTNDNLEEGQSDIMVVATVNPEEESVVMTNIPSNTLTEIAGQESEGMIREAYETGGLSTTVNTVQDLLEIPIDYTLTVNLNGLADIIDAIGEVPVTATETFDQKGYSFVAGETYNMDGEMALAYIGDIDEAIESANRQDKARQVVSAIVPQISQIDSLASIPKLLGSLNGNVLTNLSFKDIQTIALDYRQIITNVETVQLEGNSETIDDVTYEVLDSNTLTNIQEQLKALLEQ</sequence>
<evidence type="ECO:0000259" key="3">
    <source>
        <dbReference type="Pfam" id="PF03816"/>
    </source>
</evidence>
<keyword evidence="2" id="KW-0472">Membrane</keyword>
<dbReference type="NCBIfam" id="TIGR00350">
    <property type="entry name" value="lytR_cpsA_psr"/>
    <property type="match status" value="1"/>
</dbReference>
<comment type="caution">
    <text evidence="4">The sequence shown here is derived from an EMBL/GenBank/DDBJ whole genome shotgun (WGS) entry which is preliminary data.</text>
</comment>
<evidence type="ECO:0000313" key="4">
    <source>
        <dbReference type="EMBL" id="TLQ40039.1"/>
    </source>
</evidence>
<evidence type="ECO:0000313" key="5">
    <source>
        <dbReference type="Proteomes" id="UP000306420"/>
    </source>
</evidence>
<evidence type="ECO:0000256" key="2">
    <source>
        <dbReference type="SAM" id="Phobius"/>
    </source>
</evidence>
<keyword evidence="2" id="KW-0812">Transmembrane</keyword>
<gene>
    <name evidence="4" type="ORF">FEZ33_09465</name>
</gene>
<dbReference type="Pfam" id="PF03816">
    <property type="entry name" value="LytR_cpsA_psr"/>
    <property type="match status" value="1"/>
</dbReference>
<dbReference type="InterPro" id="IPR050922">
    <property type="entry name" value="LytR/CpsA/Psr_CW_biosynth"/>
</dbReference>
<dbReference type="Gene3D" id="3.40.630.190">
    <property type="entry name" value="LCP protein"/>
    <property type="match status" value="1"/>
</dbReference>
<feature type="domain" description="Cell envelope-related transcriptional attenuator" evidence="3">
    <location>
        <begin position="105"/>
        <end position="247"/>
    </location>
</feature>
<dbReference type="PANTHER" id="PTHR33392">
    <property type="entry name" value="POLYISOPRENYL-TEICHOIC ACID--PEPTIDOGLYCAN TEICHOIC ACID TRANSFERASE TAGU"/>
    <property type="match status" value="1"/>
</dbReference>
<keyword evidence="2" id="KW-1133">Transmembrane helix</keyword>
<dbReference type="AlphaFoldDB" id="A0A5R9DUG7"/>
<dbReference type="EMBL" id="VBSP01000039">
    <property type="protein sequence ID" value="TLQ40039.1"/>
    <property type="molecule type" value="Genomic_DNA"/>
</dbReference>
<protein>
    <recommendedName>
        <fullName evidence="3">Cell envelope-related transcriptional attenuator domain-containing protein</fullName>
    </recommendedName>
</protein>
<name>A0A5R9DUG7_9LACT</name>
<dbReference type="RefSeq" id="WP_138405143.1">
    <property type="nucleotide sequence ID" value="NZ_VBSP01000039.1"/>
</dbReference>
<dbReference type="InterPro" id="IPR004474">
    <property type="entry name" value="LytR_CpsA_psr"/>
</dbReference>
<accession>A0A5R9DUG7</accession>
<comment type="similarity">
    <text evidence="1">Belongs to the LytR/CpsA/Psr (LCP) family.</text>
</comment>
<dbReference type="PANTHER" id="PTHR33392:SF6">
    <property type="entry name" value="POLYISOPRENYL-TEICHOIC ACID--PEPTIDOGLYCAN TEICHOIC ACID TRANSFERASE TAGU"/>
    <property type="match status" value="1"/>
</dbReference>
<proteinExistence type="inferred from homology"/>